<dbReference type="SUPFAM" id="SSF53067">
    <property type="entry name" value="Actin-like ATPase domain"/>
    <property type="match status" value="2"/>
</dbReference>
<dbReference type="GO" id="GO:0006071">
    <property type="term" value="P:glycerol metabolic process"/>
    <property type="evidence" value="ECO:0007669"/>
    <property type="project" value="TreeGrafter"/>
</dbReference>
<keyword evidence="3" id="KW-0547">Nucleotide-binding</keyword>
<keyword evidence="2" id="KW-0808">Transferase</keyword>
<dbReference type="InterPro" id="IPR018485">
    <property type="entry name" value="FGGY_C"/>
</dbReference>
<keyword evidence="5" id="KW-0067">ATP-binding</keyword>
<organism evidence="7 8">
    <name type="scientific">Protopolystoma xenopodis</name>
    <dbReference type="NCBI Taxonomy" id="117903"/>
    <lineage>
        <taxon>Eukaryota</taxon>
        <taxon>Metazoa</taxon>
        <taxon>Spiralia</taxon>
        <taxon>Lophotrochozoa</taxon>
        <taxon>Platyhelminthes</taxon>
        <taxon>Monogenea</taxon>
        <taxon>Polyopisthocotylea</taxon>
        <taxon>Polystomatidea</taxon>
        <taxon>Polystomatidae</taxon>
        <taxon>Protopolystoma</taxon>
    </lineage>
</organism>
<name>A0A3S5FCV1_9PLAT</name>
<dbReference type="PANTHER" id="PTHR10196:SF69">
    <property type="entry name" value="GLYCEROL KINASE"/>
    <property type="match status" value="1"/>
</dbReference>
<dbReference type="Pfam" id="PF02782">
    <property type="entry name" value="FGGY_C"/>
    <property type="match status" value="1"/>
</dbReference>
<dbReference type="InterPro" id="IPR043129">
    <property type="entry name" value="ATPase_NBD"/>
</dbReference>
<evidence type="ECO:0000256" key="2">
    <source>
        <dbReference type="ARBA" id="ARBA00022679"/>
    </source>
</evidence>
<dbReference type="GO" id="GO:0004370">
    <property type="term" value="F:glycerol kinase activity"/>
    <property type="evidence" value="ECO:0007669"/>
    <property type="project" value="TreeGrafter"/>
</dbReference>
<evidence type="ECO:0000256" key="3">
    <source>
        <dbReference type="ARBA" id="ARBA00022741"/>
    </source>
</evidence>
<evidence type="ECO:0000313" key="8">
    <source>
        <dbReference type="Proteomes" id="UP000784294"/>
    </source>
</evidence>
<accession>A0A3S5FCV1</accession>
<dbReference type="Proteomes" id="UP000784294">
    <property type="component" value="Unassembled WGS sequence"/>
</dbReference>
<protein>
    <recommendedName>
        <fullName evidence="6">Carbohydrate kinase FGGY C-terminal domain-containing protein</fullName>
    </recommendedName>
</protein>
<dbReference type="AlphaFoldDB" id="A0A3S5FCV1"/>
<evidence type="ECO:0000256" key="4">
    <source>
        <dbReference type="ARBA" id="ARBA00022777"/>
    </source>
</evidence>
<comment type="caution">
    <text evidence="7">The sequence shown here is derived from an EMBL/GenBank/DDBJ whole genome shotgun (WGS) entry which is preliminary data.</text>
</comment>
<feature type="domain" description="Carbohydrate kinase FGGY C-terminal" evidence="6">
    <location>
        <begin position="9"/>
        <end position="167"/>
    </location>
</feature>
<gene>
    <name evidence="7" type="ORF">PXEA_LOCUS8312</name>
</gene>
<reference evidence="7" key="1">
    <citation type="submission" date="2018-11" db="EMBL/GenBank/DDBJ databases">
        <authorList>
            <consortium name="Pathogen Informatics"/>
        </authorList>
    </citation>
    <scope>NUCLEOTIDE SEQUENCE</scope>
</reference>
<proteinExistence type="inferred from homology"/>
<dbReference type="OrthoDB" id="6282879at2759"/>
<sequence>MLLFISSKSEVDACYLVPAFSGLFCPYWREDARGALVGLTSFIGRTHILLAGLRASAYQVDDLLSSVHQMQNNSRSFSASLGGSYFSGSVDRFCSIISAKPKETDSYCMALVPVDSDDALGHPGRITQILVDGGLASSQLAMKSLADITGVTVIRPRNSDLITSIGVGVCTLLALGMDPTDLLSLRDTLDKPGTLATSGYRTSVKVFEPSTTVEQRKNLRAAWKEAVKRSIGWRTNGGLVDLESGKSPDKVIPSFCPVIFNLYFAISNLF</sequence>
<keyword evidence="4" id="KW-0418">Kinase</keyword>
<dbReference type="GO" id="GO:0005739">
    <property type="term" value="C:mitochondrion"/>
    <property type="evidence" value="ECO:0007669"/>
    <property type="project" value="TreeGrafter"/>
</dbReference>
<evidence type="ECO:0000259" key="6">
    <source>
        <dbReference type="Pfam" id="PF02782"/>
    </source>
</evidence>
<keyword evidence="8" id="KW-1185">Reference proteome</keyword>
<dbReference type="EMBL" id="CAAALY010022610">
    <property type="protein sequence ID" value="VEL14872.1"/>
    <property type="molecule type" value="Genomic_DNA"/>
</dbReference>
<dbReference type="Gene3D" id="3.30.420.40">
    <property type="match status" value="1"/>
</dbReference>
<evidence type="ECO:0000256" key="1">
    <source>
        <dbReference type="ARBA" id="ARBA00009156"/>
    </source>
</evidence>
<comment type="similarity">
    <text evidence="1">Belongs to the FGGY kinase family.</text>
</comment>
<evidence type="ECO:0000256" key="5">
    <source>
        <dbReference type="ARBA" id="ARBA00022840"/>
    </source>
</evidence>
<dbReference type="PANTHER" id="PTHR10196">
    <property type="entry name" value="SUGAR KINASE"/>
    <property type="match status" value="1"/>
</dbReference>
<evidence type="ECO:0000313" key="7">
    <source>
        <dbReference type="EMBL" id="VEL14872.1"/>
    </source>
</evidence>
<dbReference type="GO" id="GO:0046167">
    <property type="term" value="P:glycerol-3-phosphate biosynthetic process"/>
    <property type="evidence" value="ECO:0007669"/>
    <property type="project" value="TreeGrafter"/>
</dbReference>
<dbReference type="GO" id="GO:0006641">
    <property type="term" value="P:triglyceride metabolic process"/>
    <property type="evidence" value="ECO:0007669"/>
    <property type="project" value="TreeGrafter"/>
</dbReference>
<dbReference type="GO" id="GO:0005524">
    <property type="term" value="F:ATP binding"/>
    <property type="evidence" value="ECO:0007669"/>
    <property type="project" value="UniProtKB-KW"/>
</dbReference>